<dbReference type="Gene3D" id="3.30.70.360">
    <property type="match status" value="1"/>
</dbReference>
<gene>
    <name evidence="9" type="ORF">EEL30_18995</name>
</gene>
<dbReference type="NCBIfam" id="NF006771">
    <property type="entry name" value="PRK09290.1-5"/>
    <property type="match status" value="1"/>
</dbReference>
<dbReference type="Pfam" id="PF07687">
    <property type="entry name" value="M20_dimer"/>
    <property type="match status" value="1"/>
</dbReference>
<name>A0A518VB35_BRELA</name>
<dbReference type="SUPFAM" id="SSF55031">
    <property type="entry name" value="Bacterial exopeptidase dimerisation domain"/>
    <property type="match status" value="1"/>
</dbReference>
<comment type="cofactor">
    <cofactor evidence="1">
        <name>Mn(2+)</name>
        <dbReference type="ChEBI" id="CHEBI:29035"/>
    </cofactor>
</comment>
<dbReference type="CDD" id="cd03884">
    <property type="entry name" value="M20_bAS"/>
    <property type="match status" value="1"/>
</dbReference>
<comment type="subunit">
    <text evidence="3">Homodimer.</text>
</comment>
<dbReference type="InterPro" id="IPR036264">
    <property type="entry name" value="Bact_exopeptidase_dim_dom"/>
</dbReference>
<feature type="binding site" evidence="7">
    <location>
        <position position="105"/>
    </location>
    <ligand>
        <name>Zn(2+)</name>
        <dbReference type="ChEBI" id="CHEBI:29105"/>
        <label>2</label>
    </ligand>
</feature>
<keyword evidence="5 9" id="KW-0378">Hydrolase</keyword>
<comment type="similarity">
    <text evidence="2">Belongs to the peptidase M20 family.</text>
</comment>
<dbReference type="InterPro" id="IPR011650">
    <property type="entry name" value="Peptidase_M20_dimer"/>
</dbReference>
<keyword evidence="6" id="KW-0464">Manganese</keyword>
<evidence type="ECO:0000256" key="7">
    <source>
        <dbReference type="PIRSR" id="PIRSR001235-1"/>
    </source>
</evidence>
<evidence type="ECO:0000256" key="1">
    <source>
        <dbReference type="ARBA" id="ARBA00001936"/>
    </source>
</evidence>
<dbReference type="Proteomes" id="UP000319432">
    <property type="component" value="Chromosome"/>
</dbReference>
<dbReference type="InterPro" id="IPR002933">
    <property type="entry name" value="Peptidase_M20"/>
</dbReference>
<evidence type="ECO:0000256" key="5">
    <source>
        <dbReference type="ARBA" id="ARBA00022801"/>
    </source>
</evidence>
<evidence type="ECO:0000313" key="10">
    <source>
        <dbReference type="Proteomes" id="UP000319432"/>
    </source>
</evidence>
<sequence length="424" mass="46641">MDTYKNQKPDLGSYVKIKEQRIDSRLRQLGEIGRTSEKGVTRLALTNEDMLAQSMVASWMKEAGMYVRQDCFGNLIGRKEGINPHAPAVMLGSHIDSVPNGGRFDGTVGVIGGIEVVQVLTENNVQHEHPIEVVAFCDEEGVRFSDGFFGSRGMWGKLIPEDLVRRDEQGVTRSEALQQCGFPSQKRTSDMRSPEDIKAYLELHIEQGPYLQAVNEPVGIVTSIMGVQLIKIKLAGQSGHAGTVPMNMRQDPMMGAAEAIVGLEKLCSADSSKPTVGTVGTFGLEPGACNVIPGSVEFTIDIRDIDDQRLLQILTDLDALLSEISLRRGLDYQIENLLTIKQADASTELVQMFREIGLKRTVEFPEMFSGAGHDAMIMSEVTEMGMLFVRCKDGVSHHPSEWAEVSDICIGVEYLYEAVCRLAT</sequence>
<evidence type="ECO:0000259" key="8">
    <source>
        <dbReference type="Pfam" id="PF07687"/>
    </source>
</evidence>
<feature type="binding site" evidence="7">
    <location>
        <position position="94"/>
    </location>
    <ligand>
        <name>Zn(2+)</name>
        <dbReference type="ChEBI" id="CHEBI:29105"/>
        <label>1</label>
    </ligand>
</feature>
<keyword evidence="4 7" id="KW-0479">Metal-binding</keyword>
<evidence type="ECO:0000313" key="9">
    <source>
        <dbReference type="EMBL" id="QDX94189.1"/>
    </source>
</evidence>
<protein>
    <submittedName>
        <fullName evidence="9">Zn-dependent hydrolase</fullName>
    </submittedName>
</protein>
<evidence type="ECO:0000256" key="2">
    <source>
        <dbReference type="ARBA" id="ARBA00006153"/>
    </source>
</evidence>
<dbReference type="EMBL" id="CP033464">
    <property type="protein sequence ID" value="QDX94189.1"/>
    <property type="molecule type" value="Genomic_DNA"/>
</dbReference>
<dbReference type="SUPFAM" id="SSF53187">
    <property type="entry name" value="Zn-dependent exopeptidases"/>
    <property type="match status" value="1"/>
</dbReference>
<evidence type="ECO:0000256" key="6">
    <source>
        <dbReference type="ARBA" id="ARBA00023211"/>
    </source>
</evidence>
<dbReference type="GO" id="GO:0016813">
    <property type="term" value="F:hydrolase activity, acting on carbon-nitrogen (but not peptide) bonds, in linear amidines"/>
    <property type="evidence" value="ECO:0007669"/>
    <property type="project" value="InterPro"/>
</dbReference>
<feature type="binding site" evidence="7">
    <location>
        <position position="204"/>
    </location>
    <ligand>
        <name>Zn(2+)</name>
        <dbReference type="ChEBI" id="CHEBI:29105"/>
        <label>1</label>
    </ligand>
</feature>
<dbReference type="Gene3D" id="3.40.630.10">
    <property type="entry name" value="Zn peptidases"/>
    <property type="match status" value="1"/>
</dbReference>
<dbReference type="PANTHER" id="PTHR32494:SF19">
    <property type="entry name" value="ALLANTOATE DEIMINASE-RELATED"/>
    <property type="match status" value="1"/>
</dbReference>
<reference evidence="9 10" key="1">
    <citation type="submission" date="2018-11" db="EMBL/GenBank/DDBJ databases">
        <title>Phylogenetic determinants of toxin gene distribution in genomes of Brevibacillus laterosporus.</title>
        <authorList>
            <person name="Glare T.R."/>
            <person name="Durrant A."/>
            <person name="Berry C."/>
            <person name="Palma L."/>
            <person name="Ormskirk M."/>
            <person name="Cox M.O."/>
        </authorList>
    </citation>
    <scope>NUCLEOTIDE SEQUENCE [LARGE SCALE GENOMIC DNA]</scope>
    <source>
        <strain evidence="9 10">1821L</strain>
    </source>
</reference>
<feature type="binding site" evidence="7">
    <location>
        <position position="140"/>
    </location>
    <ligand>
        <name>Zn(2+)</name>
        <dbReference type="ChEBI" id="CHEBI:29105"/>
        <label>2</label>
    </ligand>
</feature>
<dbReference type="PIRSF" id="PIRSF001235">
    <property type="entry name" value="Amidase_carbamoylase"/>
    <property type="match status" value="1"/>
</dbReference>
<accession>A0A518VB35</accession>
<proteinExistence type="inferred from homology"/>
<dbReference type="PANTHER" id="PTHR32494">
    <property type="entry name" value="ALLANTOATE DEIMINASE-RELATED"/>
    <property type="match status" value="1"/>
</dbReference>
<dbReference type="Pfam" id="PF01546">
    <property type="entry name" value="Peptidase_M20"/>
    <property type="match status" value="1"/>
</dbReference>
<dbReference type="InterPro" id="IPR010158">
    <property type="entry name" value="Amidase_Cbmase"/>
</dbReference>
<organism evidence="9 10">
    <name type="scientific">Brevibacillus laterosporus</name>
    <name type="common">Bacillus laterosporus</name>
    <dbReference type="NCBI Taxonomy" id="1465"/>
    <lineage>
        <taxon>Bacteria</taxon>
        <taxon>Bacillati</taxon>
        <taxon>Bacillota</taxon>
        <taxon>Bacilli</taxon>
        <taxon>Bacillales</taxon>
        <taxon>Paenibacillaceae</taxon>
        <taxon>Brevibacillus</taxon>
    </lineage>
</organism>
<keyword evidence="7" id="KW-0862">Zinc</keyword>
<dbReference type="GO" id="GO:0046872">
    <property type="term" value="F:metal ion binding"/>
    <property type="evidence" value="ECO:0007669"/>
    <property type="project" value="UniProtKB-KW"/>
</dbReference>
<feature type="domain" description="Peptidase M20 dimerisation" evidence="8">
    <location>
        <begin position="230"/>
        <end position="324"/>
    </location>
</feature>
<comment type="cofactor">
    <cofactor evidence="7">
        <name>Zn(2+)</name>
        <dbReference type="ChEBI" id="CHEBI:29105"/>
    </cofactor>
    <text evidence="7">Binds 2 Zn(2+) ions per subunit.</text>
</comment>
<feature type="binding site" evidence="7">
    <location>
        <position position="397"/>
    </location>
    <ligand>
        <name>Zn(2+)</name>
        <dbReference type="ChEBI" id="CHEBI:29105"/>
        <label>2</label>
    </ligand>
</feature>
<dbReference type="NCBIfam" id="TIGR01879">
    <property type="entry name" value="hydantase"/>
    <property type="match status" value="1"/>
</dbReference>
<evidence type="ECO:0000256" key="3">
    <source>
        <dbReference type="ARBA" id="ARBA00011738"/>
    </source>
</evidence>
<dbReference type="OrthoDB" id="9808195at2"/>
<dbReference type="AlphaFoldDB" id="A0A518VB35"/>
<keyword evidence="10" id="KW-1185">Reference proteome</keyword>
<feature type="binding site" evidence="7">
    <location>
        <position position="105"/>
    </location>
    <ligand>
        <name>Zn(2+)</name>
        <dbReference type="ChEBI" id="CHEBI:29105"/>
        <label>1</label>
    </ligand>
</feature>
<evidence type="ECO:0000256" key="4">
    <source>
        <dbReference type="ARBA" id="ARBA00022723"/>
    </source>
</evidence>